<feature type="binding site" evidence="6">
    <location>
        <position position="162"/>
    </location>
    <ligand>
        <name>Zn(2+)</name>
        <dbReference type="ChEBI" id="CHEBI:29105"/>
    </ligand>
</feature>
<dbReference type="GO" id="GO:0006012">
    <property type="term" value="P:galactose metabolic process"/>
    <property type="evidence" value="ECO:0007669"/>
    <property type="project" value="UniProtKB-UniRule"/>
</dbReference>
<feature type="binding site" evidence="6">
    <location>
        <position position="44"/>
    </location>
    <ligand>
        <name>Zn(2+)</name>
        <dbReference type="ChEBI" id="CHEBI:29105"/>
    </ligand>
</feature>
<protein>
    <recommendedName>
        <fullName evidence="4">Galactose-1-phosphate uridylyltransferase</fullName>
        <ecNumber evidence="4">2.7.7.12</ecNumber>
    </recommendedName>
</protein>
<keyword evidence="1 8" id="KW-0808">Transferase</keyword>
<dbReference type="Pfam" id="PF01087">
    <property type="entry name" value="GalP_UDP_transf"/>
    <property type="match status" value="1"/>
</dbReference>
<dbReference type="InterPro" id="IPR001937">
    <property type="entry name" value="GalP_UDPtransf1"/>
</dbReference>
<keyword evidence="2 8" id="KW-0548">Nucleotidyltransferase</keyword>
<dbReference type="InterPro" id="IPR036265">
    <property type="entry name" value="HIT-like_sf"/>
</dbReference>
<comment type="caution">
    <text evidence="8">The sequence shown here is derived from an EMBL/GenBank/DDBJ whole genome shotgun (WGS) entry which is preliminary data.</text>
</comment>
<comment type="cofactor">
    <cofactor evidence="6">
        <name>Zn(2+)</name>
        <dbReference type="ChEBI" id="CHEBI:29105"/>
    </cofactor>
    <text evidence="6">Binds 1 zinc ion per subunit.</text>
</comment>
<dbReference type="GO" id="GO:0008108">
    <property type="term" value="F:UDP-glucose:hexose-1-phosphate uridylyltransferase activity"/>
    <property type="evidence" value="ECO:0007669"/>
    <property type="project" value="UniProtKB-UniRule"/>
</dbReference>
<name>A0A419ERT3_9BACT</name>
<evidence type="ECO:0000256" key="1">
    <source>
        <dbReference type="ARBA" id="ARBA00022679"/>
    </source>
</evidence>
<dbReference type="PANTHER" id="PTHR42763:SF2">
    <property type="entry name" value="ADP-GLUCOSE PHOSPHORYLASE"/>
    <property type="match status" value="1"/>
</dbReference>
<dbReference type="InterPro" id="IPR005849">
    <property type="entry name" value="GalP_Utransf_N"/>
</dbReference>
<dbReference type="AlphaFoldDB" id="A0A419ERT3"/>
<dbReference type="PANTHER" id="PTHR42763">
    <property type="entry name" value="ADP-GLUCOSE PHOSPHORYLASE"/>
    <property type="match status" value="1"/>
</dbReference>
<evidence type="ECO:0000259" key="7">
    <source>
        <dbReference type="Pfam" id="PF01087"/>
    </source>
</evidence>
<evidence type="ECO:0000256" key="3">
    <source>
        <dbReference type="ARBA" id="ARBA00023277"/>
    </source>
</evidence>
<evidence type="ECO:0000313" key="9">
    <source>
        <dbReference type="Proteomes" id="UP000285961"/>
    </source>
</evidence>
<accession>A0A419ERT3</accession>
<feature type="active site" description="Tele-UMP-histidine intermediate" evidence="5">
    <location>
        <position position="164"/>
    </location>
</feature>
<keyword evidence="6" id="KW-0479">Metal-binding</keyword>
<dbReference type="Proteomes" id="UP000285961">
    <property type="component" value="Unassembled WGS sequence"/>
</dbReference>
<dbReference type="NCBIfam" id="TIGR00209">
    <property type="entry name" value="galT_1"/>
    <property type="match status" value="1"/>
</dbReference>
<feature type="binding site" evidence="6">
    <location>
        <position position="111"/>
    </location>
    <ligand>
        <name>Zn(2+)</name>
        <dbReference type="ChEBI" id="CHEBI:29105"/>
    </ligand>
</feature>
<dbReference type="PIRSF" id="PIRSF000808">
    <property type="entry name" value="GalT"/>
    <property type="match status" value="1"/>
</dbReference>
<sequence>MPEFRQNIVTKEWVIISTERAKRPDQFAEHRLPRKATPEFSQDCPFCPGNEHQTPPPSLQLGDGEGWSVRVVPNKYAALRPDHSTKRERAGRFLKADGYGIAEVIIETPLHNLSIATMSEPQVRLVLEAYRHRKNEVAKMRDINFITLFRNHGERAGTSLEHPHSQLIATPIIPPHVRDQIHQAMSSYDSYGTCVFCEMIEEELSQNVRIVMDSRYFVAFAPFASRSPFELRIYPKTHRSFFGNATDDELDDLAHILKTLLLKIHTGLDNPDYNYLIRSAPVGDYAAKYYHWYMVIVPRLTTPAGFEMGSGIYINVSTPEQCAEFLRSVNVA</sequence>
<evidence type="ECO:0000256" key="5">
    <source>
        <dbReference type="PIRSR" id="PIRSR000808-1"/>
    </source>
</evidence>
<keyword evidence="6" id="KW-0862">Zinc</keyword>
<dbReference type="EMBL" id="QZKI01000118">
    <property type="protein sequence ID" value="RJP66247.1"/>
    <property type="molecule type" value="Genomic_DNA"/>
</dbReference>
<dbReference type="Gene3D" id="3.30.428.10">
    <property type="entry name" value="HIT-like"/>
    <property type="match status" value="2"/>
</dbReference>
<keyword evidence="3" id="KW-0119">Carbohydrate metabolism</keyword>
<dbReference type="SUPFAM" id="SSF54197">
    <property type="entry name" value="HIT-like"/>
    <property type="match status" value="2"/>
</dbReference>
<feature type="domain" description="Galactose-1-phosphate uridyl transferase N-terminal" evidence="7">
    <location>
        <begin position="4"/>
        <end position="174"/>
    </location>
</feature>
<proteinExistence type="predicted"/>
<feature type="binding site" evidence="6">
    <location>
        <position position="47"/>
    </location>
    <ligand>
        <name>Zn(2+)</name>
        <dbReference type="ChEBI" id="CHEBI:29105"/>
    </ligand>
</feature>
<dbReference type="EC" id="2.7.7.12" evidence="4"/>
<evidence type="ECO:0000256" key="2">
    <source>
        <dbReference type="ARBA" id="ARBA00022695"/>
    </source>
</evidence>
<dbReference type="GO" id="GO:0008270">
    <property type="term" value="F:zinc ion binding"/>
    <property type="evidence" value="ECO:0007669"/>
    <property type="project" value="InterPro"/>
</dbReference>
<evidence type="ECO:0000313" key="8">
    <source>
        <dbReference type="EMBL" id="RJP66247.1"/>
    </source>
</evidence>
<evidence type="ECO:0000256" key="6">
    <source>
        <dbReference type="PIRSR" id="PIRSR000808-3"/>
    </source>
</evidence>
<gene>
    <name evidence="8" type="primary">galT</name>
    <name evidence="8" type="ORF">C4532_16300</name>
</gene>
<organism evidence="8 9">
    <name type="scientific">Candidatus Abyssobacteria bacterium SURF_17</name>
    <dbReference type="NCBI Taxonomy" id="2093361"/>
    <lineage>
        <taxon>Bacteria</taxon>
        <taxon>Pseudomonadati</taxon>
        <taxon>Candidatus Hydrogenedentota</taxon>
        <taxon>Candidatus Abyssobacteria</taxon>
    </lineage>
</organism>
<evidence type="ECO:0000256" key="4">
    <source>
        <dbReference type="NCBIfam" id="TIGR00209"/>
    </source>
</evidence>
<dbReference type="InterPro" id="IPR053177">
    <property type="entry name" value="ADP-glucose_phosphorylase"/>
</dbReference>
<reference evidence="8 9" key="1">
    <citation type="journal article" date="2017" name="ISME J.">
        <title>Energy and carbon metabolisms in a deep terrestrial subsurface fluid microbial community.</title>
        <authorList>
            <person name="Momper L."/>
            <person name="Jungbluth S.P."/>
            <person name="Lee M.D."/>
            <person name="Amend J.P."/>
        </authorList>
    </citation>
    <scope>NUCLEOTIDE SEQUENCE [LARGE SCALE GENOMIC DNA]</scope>
    <source>
        <strain evidence="8">SURF_17</strain>
    </source>
</reference>